<keyword evidence="7" id="KW-1185">Reference proteome</keyword>
<accession>A0A3S1CKA6</accession>
<dbReference type="InterPro" id="IPR036770">
    <property type="entry name" value="Ankyrin_rpt-contain_sf"/>
</dbReference>
<dbReference type="Gene3D" id="1.25.40.20">
    <property type="entry name" value="Ankyrin repeat-containing domain"/>
    <property type="match status" value="2"/>
</dbReference>
<keyword evidence="5" id="KW-0472">Membrane</keyword>
<feature type="region of interest" description="Disordered" evidence="4">
    <location>
        <begin position="308"/>
        <end position="327"/>
    </location>
</feature>
<dbReference type="PROSITE" id="PS50297">
    <property type="entry name" value="ANK_REP_REGION"/>
    <property type="match status" value="1"/>
</dbReference>
<dbReference type="Pfam" id="PF12796">
    <property type="entry name" value="Ank_2"/>
    <property type="match status" value="2"/>
</dbReference>
<gene>
    <name evidence="6" type="ORF">EKM59_11060</name>
</gene>
<feature type="repeat" description="ANK" evidence="3">
    <location>
        <begin position="90"/>
        <end position="122"/>
    </location>
</feature>
<keyword evidence="2 3" id="KW-0040">ANK repeat</keyword>
<feature type="transmembrane region" description="Helical" evidence="5">
    <location>
        <begin position="393"/>
        <end position="422"/>
    </location>
</feature>
<dbReference type="AlphaFoldDB" id="A0A3S1CKA6"/>
<protein>
    <submittedName>
        <fullName evidence="6">Ankyrin repeat domain-containing protein</fullName>
    </submittedName>
</protein>
<proteinExistence type="predicted"/>
<dbReference type="PANTHER" id="PTHR24198">
    <property type="entry name" value="ANKYRIN REPEAT AND PROTEIN KINASE DOMAIN-CONTAINING PROTEIN"/>
    <property type="match status" value="1"/>
</dbReference>
<dbReference type="InterPro" id="IPR002110">
    <property type="entry name" value="Ankyrin_rpt"/>
</dbReference>
<evidence type="ECO:0000256" key="3">
    <source>
        <dbReference type="PROSITE-ProRule" id="PRU00023"/>
    </source>
</evidence>
<feature type="non-terminal residue" evidence="6">
    <location>
        <position position="1"/>
    </location>
</feature>
<feature type="repeat" description="ANK" evidence="3">
    <location>
        <begin position="24"/>
        <end position="56"/>
    </location>
</feature>
<dbReference type="PANTHER" id="PTHR24198:SF165">
    <property type="entry name" value="ANKYRIN REPEAT-CONTAINING PROTEIN-RELATED"/>
    <property type="match status" value="1"/>
</dbReference>
<dbReference type="Proteomes" id="UP000288012">
    <property type="component" value="Unassembled WGS sequence"/>
</dbReference>
<evidence type="ECO:0000313" key="6">
    <source>
        <dbReference type="EMBL" id="RUQ80604.1"/>
    </source>
</evidence>
<dbReference type="RefSeq" id="WP_233588459.1">
    <property type="nucleotide sequence ID" value="NZ_RZGR01000046.1"/>
</dbReference>
<evidence type="ECO:0000256" key="1">
    <source>
        <dbReference type="ARBA" id="ARBA00022737"/>
    </source>
</evidence>
<comment type="caution">
    <text evidence="6">The sequence shown here is derived from an EMBL/GenBank/DDBJ whole genome shotgun (WGS) entry which is preliminary data.</text>
</comment>
<dbReference type="EMBL" id="RZGR01000046">
    <property type="protein sequence ID" value="RUQ80604.1"/>
    <property type="molecule type" value="Genomic_DNA"/>
</dbReference>
<sequence>GNQVHVIVKLLSDNNVDPNKRSNDGRHAIHDAADVGSETILDLFKEKGVDLLLEDDDGQTIAHILAGKGHKEFIEKFMAQGIDFNKKNKNGLTPLHVAAQSGQLEVIEFLAAKGFDLNAEDNQGQNIAHMAALTNQAHLIPALAAKGVNMTKKDKCGHTPLGLATGYGSKETFLELVKHEVVSNDTYLFAILRDQPTIVETLLELNINFKDEAWRLSSENQFSSENQLRKLIAPHLTPGEAIPPKIEARIKTFLEQKANKENIPISPYELAFLAGKEEIVQLFNRQDPKTTELLTSLQALRKYGETIKNKNKENKKQEQEKGMQNATDKNTLEGEKAMAAADALENLACLYFAAKNALNPDDKAIETIQNSFKQQLVQTYQDLSTHRARWKPILANILIAATGIGLLVIVGKLLITGSAFFAETRRQKMVGQVAGEFDKLLNTKPM</sequence>
<organism evidence="6 7">
    <name type="scientific">Legionella septentrionalis</name>
    <dbReference type="NCBI Taxonomy" id="2498109"/>
    <lineage>
        <taxon>Bacteria</taxon>
        <taxon>Pseudomonadati</taxon>
        <taxon>Pseudomonadota</taxon>
        <taxon>Gammaproteobacteria</taxon>
        <taxon>Legionellales</taxon>
        <taxon>Legionellaceae</taxon>
        <taxon>Legionella</taxon>
    </lineage>
</organism>
<keyword evidence="1" id="KW-0677">Repeat</keyword>
<feature type="compositionally biased region" description="Basic and acidic residues" evidence="4">
    <location>
        <begin position="308"/>
        <end position="321"/>
    </location>
</feature>
<feature type="repeat" description="ANK" evidence="3">
    <location>
        <begin position="57"/>
        <end position="89"/>
    </location>
</feature>
<evidence type="ECO:0000313" key="7">
    <source>
        <dbReference type="Proteomes" id="UP000288012"/>
    </source>
</evidence>
<dbReference type="PROSITE" id="PS50088">
    <property type="entry name" value="ANK_REPEAT"/>
    <property type="match status" value="3"/>
</dbReference>
<evidence type="ECO:0000256" key="4">
    <source>
        <dbReference type="SAM" id="MobiDB-lite"/>
    </source>
</evidence>
<evidence type="ECO:0000256" key="2">
    <source>
        <dbReference type="ARBA" id="ARBA00023043"/>
    </source>
</evidence>
<dbReference type="SUPFAM" id="SSF48403">
    <property type="entry name" value="Ankyrin repeat"/>
    <property type="match status" value="1"/>
</dbReference>
<reference evidence="6 7" key="1">
    <citation type="submission" date="2018-12" db="EMBL/GenBank/DDBJ databases">
        <title>Legionella sp,whole genome shotgun sequence.</title>
        <authorList>
            <person name="Wu H."/>
        </authorList>
    </citation>
    <scope>NUCLEOTIDE SEQUENCE [LARGE SCALE GENOMIC DNA]</scope>
    <source>
        <strain evidence="7">km714</strain>
    </source>
</reference>
<dbReference type="SMART" id="SM00248">
    <property type="entry name" value="ANK"/>
    <property type="match status" value="5"/>
</dbReference>
<evidence type="ECO:0000256" key="5">
    <source>
        <dbReference type="SAM" id="Phobius"/>
    </source>
</evidence>
<name>A0A3S1CKA6_9GAMM</name>
<keyword evidence="5" id="KW-1133">Transmembrane helix</keyword>
<keyword evidence="5" id="KW-0812">Transmembrane</keyword>